<keyword evidence="2" id="KW-0732">Signal</keyword>
<dbReference type="RefSeq" id="WP_377464915.1">
    <property type="nucleotide sequence ID" value="NZ_JBHUOP010000001.1"/>
</dbReference>
<evidence type="ECO:0000256" key="1">
    <source>
        <dbReference type="SAM" id="Phobius"/>
    </source>
</evidence>
<dbReference type="EMBL" id="JBHUOP010000001">
    <property type="protein sequence ID" value="MFD2839442.1"/>
    <property type="molecule type" value="Genomic_DNA"/>
</dbReference>
<reference evidence="4" key="1">
    <citation type="journal article" date="2019" name="Int. J. Syst. Evol. Microbiol.">
        <title>The Global Catalogue of Microorganisms (GCM) 10K type strain sequencing project: providing services to taxonomists for standard genome sequencing and annotation.</title>
        <authorList>
            <consortium name="The Broad Institute Genomics Platform"/>
            <consortium name="The Broad Institute Genome Sequencing Center for Infectious Disease"/>
            <person name="Wu L."/>
            <person name="Ma J."/>
        </authorList>
    </citation>
    <scope>NUCLEOTIDE SEQUENCE [LARGE SCALE GENOMIC DNA]</scope>
    <source>
        <strain evidence="4">KCTC 33576</strain>
    </source>
</reference>
<feature type="transmembrane region" description="Helical" evidence="1">
    <location>
        <begin position="55"/>
        <end position="73"/>
    </location>
</feature>
<evidence type="ECO:0000256" key="2">
    <source>
        <dbReference type="SAM" id="SignalP"/>
    </source>
</evidence>
<keyword evidence="1" id="KW-0472">Membrane</keyword>
<accession>A0ABW5XC45</accession>
<dbReference type="Proteomes" id="UP001597391">
    <property type="component" value="Unassembled WGS sequence"/>
</dbReference>
<keyword evidence="1" id="KW-1133">Transmembrane helix</keyword>
<feature type="signal peptide" evidence="2">
    <location>
        <begin position="1"/>
        <end position="21"/>
    </location>
</feature>
<gene>
    <name evidence="3" type="ORF">ACFSYH_02530</name>
</gene>
<evidence type="ECO:0000313" key="4">
    <source>
        <dbReference type="Proteomes" id="UP001597391"/>
    </source>
</evidence>
<evidence type="ECO:0000313" key="3">
    <source>
        <dbReference type="EMBL" id="MFD2839442.1"/>
    </source>
</evidence>
<proteinExistence type="predicted"/>
<feature type="transmembrane region" description="Helical" evidence="1">
    <location>
        <begin position="106"/>
        <end position="126"/>
    </location>
</feature>
<keyword evidence="4" id="KW-1185">Reference proteome</keyword>
<sequence length="188" mass="20049">MIQRFAAMWLVLATLAMSAHALVAQSLPTLTGLLVTVVLLMPCAAVAARLNRRIVTIGVAVMAQAIAHFSLGVPSFTLSGDLHGAHQVHLESAGLMQIGQASVHGHLTPAMLATHIVSAIALSMILHRIDDFLSALSGLLVVFVPQQLIAVVPIYRPMRSGTTVVSSLCSRLFSRFHPRRGPPLPLFV</sequence>
<feature type="chain" id="PRO_5045065161" evidence="2">
    <location>
        <begin position="22"/>
        <end position="188"/>
    </location>
</feature>
<comment type="caution">
    <text evidence="3">The sequence shown here is derived from an EMBL/GenBank/DDBJ whole genome shotgun (WGS) entry which is preliminary data.</text>
</comment>
<feature type="transmembrane region" description="Helical" evidence="1">
    <location>
        <begin position="133"/>
        <end position="155"/>
    </location>
</feature>
<name>A0ABW5XC45_9MICO</name>
<keyword evidence="1" id="KW-0812">Transmembrane</keyword>
<organism evidence="3 4">
    <name type="scientific">Populibacterium corticicola</name>
    <dbReference type="NCBI Taxonomy" id="1812826"/>
    <lineage>
        <taxon>Bacteria</taxon>
        <taxon>Bacillati</taxon>
        <taxon>Actinomycetota</taxon>
        <taxon>Actinomycetes</taxon>
        <taxon>Micrococcales</taxon>
        <taxon>Jonesiaceae</taxon>
        <taxon>Populibacterium</taxon>
    </lineage>
</organism>
<protein>
    <submittedName>
        <fullName evidence="3">Uncharacterized protein</fullName>
    </submittedName>
</protein>
<feature type="transmembrane region" description="Helical" evidence="1">
    <location>
        <begin position="31"/>
        <end position="48"/>
    </location>
</feature>